<evidence type="ECO:0000256" key="11">
    <source>
        <dbReference type="ARBA" id="ARBA00023053"/>
    </source>
</evidence>
<dbReference type="STRING" id="561365.SAMN05660866_00304"/>
<keyword evidence="4" id="KW-0597">Phosphoprotein</keyword>
<keyword evidence="12" id="KW-0406">Ion transport</keyword>
<evidence type="ECO:0000256" key="3">
    <source>
        <dbReference type="ARBA" id="ARBA00022519"/>
    </source>
</evidence>
<sequence length="226" mass="25331">MKHVIPKIIFLLVVLLFWNCKQKPGTEKPKEVETVKEEKAIVHVPAAMIELGKFADIVISDESDINQFIDFKHIDTNQSVTAIDMNEAVSFYKKMMKREKANSLPIFEIKNTDDVILLIQGVGFGGPIWAKVLVDKNTLEIKKIAFEHFAETDGYGAAMTQSPFADKFIGTKINLDKNTFTLQKNMESRIDDGVIVDGISGATMTSEAAIEMVNEGLKKYKGYLRP</sequence>
<evidence type="ECO:0000256" key="5">
    <source>
        <dbReference type="ARBA" id="ARBA00022630"/>
    </source>
</evidence>
<evidence type="ECO:0000256" key="6">
    <source>
        <dbReference type="ARBA" id="ARBA00022643"/>
    </source>
</evidence>
<evidence type="ECO:0000313" key="17">
    <source>
        <dbReference type="EMBL" id="SKB26140.1"/>
    </source>
</evidence>
<keyword evidence="8" id="KW-1278">Translocase</keyword>
<evidence type="ECO:0000259" key="16">
    <source>
        <dbReference type="SMART" id="SM00900"/>
    </source>
</evidence>
<evidence type="ECO:0000256" key="8">
    <source>
        <dbReference type="ARBA" id="ARBA00022967"/>
    </source>
</evidence>
<evidence type="ECO:0000256" key="14">
    <source>
        <dbReference type="ARBA" id="ARBA00023136"/>
    </source>
</evidence>
<dbReference type="RefSeq" id="WP_079510684.1">
    <property type="nucleotide sequence ID" value="NZ_FUYL01000001.1"/>
</dbReference>
<dbReference type="GO" id="GO:0010181">
    <property type="term" value="F:FMN binding"/>
    <property type="evidence" value="ECO:0007669"/>
    <property type="project" value="InterPro"/>
</dbReference>
<gene>
    <name evidence="17" type="ORF">SAMN05660866_00304</name>
</gene>
<evidence type="ECO:0000256" key="15">
    <source>
        <dbReference type="ARBA" id="ARBA00023201"/>
    </source>
</evidence>
<dbReference type="AlphaFoldDB" id="A0A1T4ZTS4"/>
<organism evidence="17 18">
    <name type="scientific">Maribacter arcticus</name>
    <dbReference type="NCBI Taxonomy" id="561365"/>
    <lineage>
        <taxon>Bacteria</taxon>
        <taxon>Pseudomonadati</taxon>
        <taxon>Bacteroidota</taxon>
        <taxon>Flavobacteriia</taxon>
        <taxon>Flavobacteriales</taxon>
        <taxon>Flavobacteriaceae</taxon>
        <taxon>Maribacter</taxon>
    </lineage>
</organism>
<dbReference type="GO" id="GO:0016020">
    <property type="term" value="C:membrane"/>
    <property type="evidence" value="ECO:0007669"/>
    <property type="project" value="InterPro"/>
</dbReference>
<dbReference type="Proteomes" id="UP000190339">
    <property type="component" value="Unassembled WGS sequence"/>
</dbReference>
<dbReference type="InterPro" id="IPR010204">
    <property type="entry name" value="NqrC"/>
</dbReference>
<keyword evidence="6" id="KW-0288">FMN</keyword>
<evidence type="ECO:0000256" key="12">
    <source>
        <dbReference type="ARBA" id="ARBA00023065"/>
    </source>
</evidence>
<dbReference type="Pfam" id="PF04205">
    <property type="entry name" value="FMN_bind"/>
    <property type="match status" value="1"/>
</dbReference>
<keyword evidence="2" id="KW-1003">Cell membrane</keyword>
<keyword evidence="9" id="KW-1133">Transmembrane helix</keyword>
<dbReference type="GO" id="GO:0006814">
    <property type="term" value="P:sodium ion transport"/>
    <property type="evidence" value="ECO:0007669"/>
    <property type="project" value="UniProtKB-KW"/>
</dbReference>
<evidence type="ECO:0000256" key="13">
    <source>
        <dbReference type="ARBA" id="ARBA00023075"/>
    </source>
</evidence>
<evidence type="ECO:0000256" key="10">
    <source>
        <dbReference type="ARBA" id="ARBA00023027"/>
    </source>
</evidence>
<evidence type="ECO:0000256" key="2">
    <source>
        <dbReference type="ARBA" id="ARBA00022475"/>
    </source>
</evidence>
<evidence type="ECO:0000313" key="18">
    <source>
        <dbReference type="Proteomes" id="UP000190339"/>
    </source>
</evidence>
<dbReference type="GO" id="GO:0016655">
    <property type="term" value="F:oxidoreductase activity, acting on NAD(P)H, quinone or similar compound as acceptor"/>
    <property type="evidence" value="ECO:0007669"/>
    <property type="project" value="InterPro"/>
</dbReference>
<keyword evidence="11" id="KW-0915">Sodium</keyword>
<keyword evidence="5" id="KW-0285">Flavoprotein</keyword>
<protein>
    <submittedName>
        <fullName evidence="17">NADH:ubiquinone oxidoreductase, Na(+)-translocating, C subunit</fullName>
    </submittedName>
</protein>
<dbReference type="PANTHER" id="PTHR37838">
    <property type="entry name" value="NA(+)-TRANSLOCATING NADH-QUINONE REDUCTASE SUBUNIT C"/>
    <property type="match status" value="1"/>
</dbReference>
<dbReference type="InterPro" id="IPR007329">
    <property type="entry name" value="FMN-bd"/>
</dbReference>
<name>A0A1T4ZTS4_9FLAO</name>
<dbReference type="SMART" id="SM00900">
    <property type="entry name" value="FMN_bind"/>
    <property type="match status" value="1"/>
</dbReference>
<evidence type="ECO:0000256" key="1">
    <source>
        <dbReference type="ARBA" id="ARBA00022448"/>
    </source>
</evidence>
<keyword evidence="3" id="KW-0997">Cell inner membrane</keyword>
<proteinExistence type="predicted"/>
<accession>A0A1T4ZTS4</accession>
<keyword evidence="1" id="KW-0813">Transport</keyword>
<dbReference type="OrthoDB" id="9786835at2"/>
<dbReference type="PANTHER" id="PTHR37838:SF1">
    <property type="entry name" value="NA(+)-TRANSLOCATING NADH-QUINONE REDUCTASE SUBUNIT C"/>
    <property type="match status" value="1"/>
</dbReference>
<feature type="domain" description="FMN-binding" evidence="16">
    <location>
        <begin position="123"/>
        <end position="220"/>
    </location>
</feature>
<evidence type="ECO:0000256" key="7">
    <source>
        <dbReference type="ARBA" id="ARBA00022692"/>
    </source>
</evidence>
<evidence type="ECO:0000256" key="9">
    <source>
        <dbReference type="ARBA" id="ARBA00022989"/>
    </source>
</evidence>
<reference evidence="18" key="1">
    <citation type="submission" date="2017-02" db="EMBL/GenBank/DDBJ databases">
        <authorList>
            <person name="Varghese N."/>
            <person name="Submissions S."/>
        </authorList>
    </citation>
    <scope>NUCLEOTIDE SEQUENCE [LARGE SCALE GENOMIC DNA]</scope>
    <source>
        <strain evidence="18">DSM 23546</strain>
    </source>
</reference>
<dbReference type="EMBL" id="FUYL01000001">
    <property type="protein sequence ID" value="SKB26140.1"/>
    <property type="molecule type" value="Genomic_DNA"/>
</dbReference>
<evidence type="ECO:0000256" key="4">
    <source>
        <dbReference type="ARBA" id="ARBA00022553"/>
    </source>
</evidence>
<keyword evidence="10" id="KW-0520">NAD</keyword>
<keyword evidence="7" id="KW-0812">Transmembrane</keyword>
<keyword evidence="14" id="KW-0472">Membrane</keyword>
<keyword evidence="18" id="KW-1185">Reference proteome</keyword>
<keyword evidence="15" id="KW-0739">Sodium transport</keyword>
<keyword evidence="13 17" id="KW-0830">Ubiquinone</keyword>